<dbReference type="InterPro" id="IPR026906">
    <property type="entry name" value="LRR_5"/>
</dbReference>
<dbReference type="KEGG" id="tva:4768920"/>
<dbReference type="PANTHER" id="PTHR45661:SF3">
    <property type="entry name" value="IG-LIKE DOMAIN-CONTAINING PROTEIN"/>
    <property type="match status" value="1"/>
</dbReference>
<dbReference type="VEuPathDB" id="TrichDB:TVAG_446840"/>
<protein>
    <submittedName>
        <fullName evidence="1">Surface antigen BspA-like</fullName>
    </submittedName>
</protein>
<dbReference type="OrthoDB" id="5917255at2759"/>
<evidence type="ECO:0000313" key="2">
    <source>
        <dbReference type="Proteomes" id="UP000001542"/>
    </source>
</evidence>
<dbReference type="InterPro" id="IPR053139">
    <property type="entry name" value="Surface_bspA-like"/>
</dbReference>
<dbReference type="Proteomes" id="UP000001542">
    <property type="component" value="Unassembled WGS sequence"/>
</dbReference>
<accession>A2E8P3</accession>
<gene>
    <name evidence="1" type="ORF">TVAG_446840</name>
</gene>
<dbReference type="AlphaFoldDB" id="A2E8P3"/>
<evidence type="ECO:0000313" key="1">
    <source>
        <dbReference type="EMBL" id="EAY10982.1"/>
    </source>
</evidence>
<dbReference type="SUPFAM" id="SSF52058">
    <property type="entry name" value="L domain-like"/>
    <property type="match status" value="1"/>
</dbReference>
<sequence>MSSIPETCFKNCYLLTSIELPNNIYSIGTEAFTNTSITSITIPDTVTRLSRQCFRLCTKLTDVTLTSNSNLVNFDYGVFDGCNSLSRFTDFQSINFCTDNGALYNSERTQLYVYPPASPNRFFTFTDRIRIIENGAFIGCHLLESILIPDRSVETIGENAFYGCKSLQTINLPYSIKSIGSGAFVGCDKLVCGVICQNKSREFVDMLFESSLNMMSLRVCNAQSCKMIMNSCISLSYLIPFVTILL</sequence>
<dbReference type="RefSeq" id="XP_001323205.1">
    <property type="nucleotide sequence ID" value="XM_001323170.1"/>
</dbReference>
<organism evidence="1 2">
    <name type="scientific">Trichomonas vaginalis (strain ATCC PRA-98 / G3)</name>
    <dbReference type="NCBI Taxonomy" id="412133"/>
    <lineage>
        <taxon>Eukaryota</taxon>
        <taxon>Metamonada</taxon>
        <taxon>Parabasalia</taxon>
        <taxon>Trichomonadida</taxon>
        <taxon>Trichomonadidae</taxon>
        <taxon>Trichomonas</taxon>
    </lineage>
</organism>
<name>A2E8P3_TRIV3</name>
<dbReference type="InParanoid" id="A2E8P3"/>
<dbReference type="SMR" id="A2E8P3"/>
<dbReference type="InterPro" id="IPR032675">
    <property type="entry name" value="LRR_dom_sf"/>
</dbReference>
<keyword evidence="2" id="KW-1185">Reference proteome</keyword>
<dbReference type="EMBL" id="DS113328">
    <property type="protein sequence ID" value="EAY10982.1"/>
    <property type="molecule type" value="Genomic_DNA"/>
</dbReference>
<dbReference type="Pfam" id="PF13306">
    <property type="entry name" value="LRR_5"/>
    <property type="match status" value="2"/>
</dbReference>
<reference evidence="1" key="2">
    <citation type="journal article" date="2007" name="Science">
        <title>Draft genome sequence of the sexually transmitted pathogen Trichomonas vaginalis.</title>
        <authorList>
            <person name="Carlton J.M."/>
            <person name="Hirt R.P."/>
            <person name="Silva J.C."/>
            <person name="Delcher A.L."/>
            <person name="Schatz M."/>
            <person name="Zhao Q."/>
            <person name="Wortman J.R."/>
            <person name="Bidwell S.L."/>
            <person name="Alsmark U.C.M."/>
            <person name="Besteiro S."/>
            <person name="Sicheritz-Ponten T."/>
            <person name="Noel C.J."/>
            <person name="Dacks J.B."/>
            <person name="Foster P.G."/>
            <person name="Simillion C."/>
            <person name="Van de Peer Y."/>
            <person name="Miranda-Saavedra D."/>
            <person name="Barton G.J."/>
            <person name="Westrop G.D."/>
            <person name="Mueller S."/>
            <person name="Dessi D."/>
            <person name="Fiori P.L."/>
            <person name="Ren Q."/>
            <person name="Paulsen I."/>
            <person name="Zhang H."/>
            <person name="Bastida-Corcuera F.D."/>
            <person name="Simoes-Barbosa A."/>
            <person name="Brown M.T."/>
            <person name="Hayes R.D."/>
            <person name="Mukherjee M."/>
            <person name="Okumura C.Y."/>
            <person name="Schneider R."/>
            <person name="Smith A.J."/>
            <person name="Vanacova S."/>
            <person name="Villalvazo M."/>
            <person name="Haas B.J."/>
            <person name="Pertea M."/>
            <person name="Feldblyum T.V."/>
            <person name="Utterback T.R."/>
            <person name="Shu C.L."/>
            <person name="Osoegawa K."/>
            <person name="de Jong P.J."/>
            <person name="Hrdy I."/>
            <person name="Horvathova L."/>
            <person name="Zubacova Z."/>
            <person name="Dolezal P."/>
            <person name="Malik S.B."/>
            <person name="Logsdon J.M. Jr."/>
            <person name="Henze K."/>
            <person name="Gupta A."/>
            <person name="Wang C.C."/>
            <person name="Dunne R.L."/>
            <person name="Upcroft J.A."/>
            <person name="Upcroft P."/>
            <person name="White O."/>
            <person name="Salzberg S.L."/>
            <person name="Tang P."/>
            <person name="Chiu C.-H."/>
            <person name="Lee Y.-S."/>
            <person name="Embley T.M."/>
            <person name="Coombs G.H."/>
            <person name="Mottram J.C."/>
            <person name="Tachezy J."/>
            <person name="Fraser-Liggett C.M."/>
            <person name="Johnson P.J."/>
        </authorList>
    </citation>
    <scope>NUCLEOTIDE SEQUENCE [LARGE SCALE GENOMIC DNA]</scope>
    <source>
        <strain evidence="1">G3</strain>
    </source>
</reference>
<dbReference type="PANTHER" id="PTHR45661">
    <property type="entry name" value="SURFACE ANTIGEN"/>
    <property type="match status" value="1"/>
</dbReference>
<dbReference type="STRING" id="5722.A2E8P3"/>
<reference evidence="1" key="1">
    <citation type="submission" date="2006-10" db="EMBL/GenBank/DDBJ databases">
        <authorList>
            <person name="Amadeo P."/>
            <person name="Zhao Q."/>
            <person name="Wortman J."/>
            <person name="Fraser-Liggett C."/>
            <person name="Carlton J."/>
        </authorList>
    </citation>
    <scope>NUCLEOTIDE SEQUENCE</scope>
    <source>
        <strain evidence="1">G3</strain>
    </source>
</reference>
<dbReference type="VEuPathDB" id="TrichDB:TVAGG3_0343690"/>
<proteinExistence type="predicted"/>
<dbReference type="Gene3D" id="3.80.10.10">
    <property type="entry name" value="Ribonuclease Inhibitor"/>
    <property type="match status" value="2"/>
</dbReference>